<keyword evidence="2" id="KW-1185">Reference proteome</keyword>
<sequence length="535" mass="59706">MILSSLMAPKRVMLAAFFFIFSLKFYSAKTETWVKGGYWYSRSELPGLGINSALYTHLHCAFADVNSTSYELSLLESDEKKFSTFTDTVKQKNPSVVTLLSIGGGDANYSTFSSMVSNSSFRKSFIDSSIKTARVYGFQGLDLCWGSANSSSDMYNMGTLFEEWRAAIELDAGNSSQAKLILTAAVRFQPGLDSRSFPVEAMERYLDWANVLAYDYYTPQRYNFTSAQAALYDPTSNVNTDYGIRAWISRGLSANKMVLGLPFYGYAWTLANPTENGIGAPATGPALRTGGAINYKDIRSYVLEYGADVKYNATYVVNYCTVGSTWICFDDVEVVRIKVAYAKEKKLLGYIAWEIPYDDNGMLSQAAEHQVLYIEKLIDNELNEDFYGNSRYQIPEDWPYQEARRLFKEPEVFTDEEQLDLKWTPPHEEGLITFLVNENGLESFFKPVANTSAPVKRKEPKCVLQSPKQAFKPTMFSLQACNSSMPNFTGSLRLPSLALGLKHSPPLSRGETPGNTPKETANKKSKAGGGGTKKK</sequence>
<protein>
    <submittedName>
        <fullName evidence="1">Uncharacterized protein</fullName>
    </submittedName>
</protein>
<proteinExistence type="predicted"/>
<gene>
    <name evidence="1" type="ORF">Pint_14604</name>
</gene>
<dbReference type="Proteomes" id="UP001163603">
    <property type="component" value="Chromosome 8"/>
</dbReference>
<organism evidence="1 2">
    <name type="scientific">Pistacia integerrima</name>
    <dbReference type="NCBI Taxonomy" id="434235"/>
    <lineage>
        <taxon>Eukaryota</taxon>
        <taxon>Viridiplantae</taxon>
        <taxon>Streptophyta</taxon>
        <taxon>Embryophyta</taxon>
        <taxon>Tracheophyta</taxon>
        <taxon>Spermatophyta</taxon>
        <taxon>Magnoliopsida</taxon>
        <taxon>eudicotyledons</taxon>
        <taxon>Gunneridae</taxon>
        <taxon>Pentapetalae</taxon>
        <taxon>rosids</taxon>
        <taxon>malvids</taxon>
        <taxon>Sapindales</taxon>
        <taxon>Anacardiaceae</taxon>
        <taxon>Pistacia</taxon>
    </lineage>
</organism>
<comment type="caution">
    <text evidence="1">The sequence shown here is derived from an EMBL/GenBank/DDBJ whole genome shotgun (WGS) entry which is preliminary data.</text>
</comment>
<evidence type="ECO:0000313" key="2">
    <source>
        <dbReference type="Proteomes" id="UP001163603"/>
    </source>
</evidence>
<reference evidence="2" key="1">
    <citation type="journal article" date="2023" name="G3 (Bethesda)">
        <title>Genome assembly and association tests identify interacting loci associated with vigor, precocity, and sex in interspecific pistachio rootstocks.</title>
        <authorList>
            <person name="Palmer W."/>
            <person name="Jacygrad E."/>
            <person name="Sagayaradj S."/>
            <person name="Cavanaugh K."/>
            <person name="Han R."/>
            <person name="Bertier L."/>
            <person name="Beede B."/>
            <person name="Kafkas S."/>
            <person name="Golino D."/>
            <person name="Preece J."/>
            <person name="Michelmore R."/>
        </authorList>
    </citation>
    <scope>NUCLEOTIDE SEQUENCE [LARGE SCALE GENOMIC DNA]</scope>
</reference>
<accession>A0ACC0Y8L5</accession>
<evidence type="ECO:0000313" key="1">
    <source>
        <dbReference type="EMBL" id="KAJ0031342.1"/>
    </source>
</evidence>
<name>A0ACC0Y8L5_9ROSI</name>
<dbReference type="EMBL" id="CM047743">
    <property type="protein sequence ID" value="KAJ0031342.1"/>
    <property type="molecule type" value="Genomic_DNA"/>
</dbReference>